<dbReference type="Ensembl" id="ENSCSAVT00000012180.1">
    <property type="protein sequence ID" value="ENSCSAVP00000012040.1"/>
    <property type="gene ID" value="ENSCSAVG00000007081.1"/>
</dbReference>
<dbReference type="InterPro" id="IPR028002">
    <property type="entry name" value="Myb_DNA-bind_5"/>
</dbReference>
<evidence type="ECO:0000256" key="1">
    <source>
        <dbReference type="SAM" id="MobiDB-lite"/>
    </source>
</evidence>
<protein>
    <recommendedName>
        <fullName evidence="2">Myb/SANT-like DNA-binding domain-containing protein</fullName>
    </recommendedName>
</protein>
<reference evidence="3" key="2">
    <citation type="submission" date="2025-08" db="UniProtKB">
        <authorList>
            <consortium name="Ensembl"/>
        </authorList>
    </citation>
    <scope>IDENTIFICATION</scope>
</reference>
<reference evidence="3" key="3">
    <citation type="submission" date="2025-09" db="UniProtKB">
        <authorList>
            <consortium name="Ensembl"/>
        </authorList>
    </citation>
    <scope>IDENTIFICATION</scope>
</reference>
<evidence type="ECO:0000313" key="4">
    <source>
        <dbReference type="Proteomes" id="UP000007875"/>
    </source>
</evidence>
<dbReference type="Proteomes" id="UP000007875">
    <property type="component" value="Unassembled WGS sequence"/>
</dbReference>
<sequence length="118" mass="13368">SSDILGTLVPSHVKQEAWRVVTLRVNAVNVCGVERTRNQVEHKWWDLKGATKRSNGPWKNNSVKNQSTQQLKDTQIQIMRIIESHSSKGTTKVEPFNKYTPTEDKIQDGELPVSLVDS</sequence>
<feature type="region of interest" description="Disordered" evidence="1">
    <location>
        <begin position="50"/>
        <end position="70"/>
    </location>
</feature>
<proteinExistence type="predicted"/>
<dbReference type="Pfam" id="PF13873">
    <property type="entry name" value="Myb_DNA-bind_5"/>
    <property type="match status" value="1"/>
</dbReference>
<dbReference type="HOGENOM" id="CLU_2078256_0_0_1"/>
<dbReference type="InParanoid" id="H2Z378"/>
<name>H2Z378_CIOSA</name>
<evidence type="ECO:0000259" key="2">
    <source>
        <dbReference type="Pfam" id="PF13873"/>
    </source>
</evidence>
<feature type="compositionally biased region" description="Polar residues" evidence="1">
    <location>
        <begin position="52"/>
        <end position="70"/>
    </location>
</feature>
<feature type="region of interest" description="Disordered" evidence="1">
    <location>
        <begin position="87"/>
        <end position="118"/>
    </location>
</feature>
<reference evidence="4" key="1">
    <citation type="submission" date="2003-08" db="EMBL/GenBank/DDBJ databases">
        <authorList>
            <person name="Birren B."/>
            <person name="Nusbaum C."/>
            <person name="Abebe A."/>
            <person name="Abouelleil A."/>
            <person name="Adekoya E."/>
            <person name="Ait-zahra M."/>
            <person name="Allen N."/>
            <person name="Allen T."/>
            <person name="An P."/>
            <person name="Anderson M."/>
            <person name="Anderson S."/>
            <person name="Arachchi H."/>
            <person name="Armbruster J."/>
            <person name="Bachantsang P."/>
            <person name="Baldwin J."/>
            <person name="Barry A."/>
            <person name="Bayul T."/>
            <person name="Blitshsteyn B."/>
            <person name="Bloom T."/>
            <person name="Blye J."/>
            <person name="Boguslavskiy L."/>
            <person name="Borowsky M."/>
            <person name="Boukhgalter B."/>
            <person name="Brunache A."/>
            <person name="Butler J."/>
            <person name="Calixte N."/>
            <person name="Calvo S."/>
            <person name="Camarata J."/>
            <person name="Campo K."/>
            <person name="Chang J."/>
            <person name="Cheshatsang Y."/>
            <person name="Citroen M."/>
            <person name="Collymore A."/>
            <person name="Considine T."/>
            <person name="Cook A."/>
            <person name="Cooke P."/>
            <person name="Corum B."/>
            <person name="Cuomo C."/>
            <person name="David R."/>
            <person name="Dawoe T."/>
            <person name="Degray S."/>
            <person name="Dodge S."/>
            <person name="Dooley K."/>
            <person name="Dorje P."/>
            <person name="Dorjee K."/>
            <person name="Dorris L."/>
            <person name="Duffey N."/>
            <person name="Dupes A."/>
            <person name="Elkins T."/>
            <person name="Engels R."/>
            <person name="Erickson J."/>
            <person name="Farina A."/>
            <person name="Faro S."/>
            <person name="Ferreira P."/>
            <person name="Fischer H."/>
            <person name="Fitzgerald M."/>
            <person name="Foley K."/>
            <person name="Gage D."/>
            <person name="Galagan J."/>
            <person name="Gearin G."/>
            <person name="Gnerre S."/>
            <person name="Gnirke A."/>
            <person name="Goyette A."/>
            <person name="Graham J."/>
            <person name="Grandbois E."/>
            <person name="Gyaltsen K."/>
            <person name="Hafez N."/>
            <person name="Hagopian D."/>
            <person name="Hagos B."/>
            <person name="Hall J."/>
            <person name="Hatcher B."/>
            <person name="Heller A."/>
            <person name="Higgins H."/>
            <person name="Honan T."/>
            <person name="Horn A."/>
            <person name="Houde N."/>
            <person name="Hughes L."/>
            <person name="Hulme W."/>
            <person name="Husby E."/>
            <person name="Iliev I."/>
            <person name="Jaffe D."/>
            <person name="Jones C."/>
            <person name="Kamal M."/>
            <person name="Kamat A."/>
            <person name="Kamvysselis M."/>
            <person name="Karlsson E."/>
            <person name="Kells C."/>
            <person name="Kieu A."/>
            <person name="Kisner P."/>
            <person name="Kodira C."/>
            <person name="Kulbokas E."/>
            <person name="Labutti K."/>
            <person name="Lama D."/>
            <person name="Landers T."/>
            <person name="Leger J."/>
            <person name="Levine S."/>
            <person name="Lewis D."/>
            <person name="Lewis T."/>
            <person name="Lindblad-toh K."/>
            <person name="Liu X."/>
            <person name="Lokyitsang T."/>
            <person name="Lokyitsang Y."/>
            <person name="Lucien O."/>
            <person name="Lui A."/>
            <person name="Ma L.J."/>
            <person name="Mabbitt R."/>
            <person name="Macdonald J."/>
            <person name="Maclean C."/>
            <person name="Major J."/>
            <person name="Manning J."/>
            <person name="Marabella R."/>
            <person name="Maru K."/>
            <person name="Matthews C."/>
            <person name="Mauceli E."/>
            <person name="Mccarthy M."/>
            <person name="Mcdonough S."/>
            <person name="Mcghee T."/>
            <person name="Meldrim J."/>
            <person name="Meneus L."/>
            <person name="Mesirov J."/>
            <person name="Mihalev A."/>
            <person name="Mihova T."/>
            <person name="Mikkelsen T."/>
            <person name="Mlenga V."/>
            <person name="Moru K."/>
            <person name="Mozes J."/>
            <person name="Mulrain L."/>
            <person name="Munson G."/>
            <person name="Naylor J."/>
            <person name="Newes C."/>
            <person name="Nguyen C."/>
            <person name="Nguyen N."/>
            <person name="Nguyen T."/>
            <person name="Nicol R."/>
            <person name="Nielsen C."/>
            <person name="Nizzari M."/>
            <person name="Norbu C."/>
            <person name="Norbu N."/>
            <person name="O'donnell P."/>
            <person name="Okoawo O."/>
            <person name="O'leary S."/>
            <person name="Omotosho B."/>
            <person name="O'neill K."/>
            <person name="Osman S."/>
            <person name="Parker S."/>
            <person name="Perrin D."/>
            <person name="Phunkhang P."/>
            <person name="Piqani B."/>
            <person name="Purcell S."/>
            <person name="Rachupka T."/>
            <person name="Ramasamy U."/>
            <person name="Rameau R."/>
            <person name="Ray V."/>
            <person name="Raymond C."/>
            <person name="Retta R."/>
            <person name="Richardson S."/>
            <person name="Rise C."/>
            <person name="Rodriguez J."/>
            <person name="Rogers J."/>
            <person name="Rogov P."/>
            <person name="Rutman M."/>
            <person name="Schupbach R."/>
            <person name="Seaman C."/>
            <person name="Settipalli S."/>
            <person name="Sharpe T."/>
            <person name="Sheridan J."/>
            <person name="Sherpa N."/>
            <person name="Shi J."/>
            <person name="Smirnov S."/>
            <person name="Smith C."/>
            <person name="Sougnez C."/>
            <person name="Spencer B."/>
            <person name="Stalker J."/>
            <person name="Stange-thomann N."/>
            <person name="Stavropoulos S."/>
            <person name="Stetson K."/>
            <person name="Stone C."/>
            <person name="Stone S."/>
            <person name="Stubbs M."/>
            <person name="Talamas J."/>
            <person name="Tchuinga P."/>
            <person name="Tenzing P."/>
            <person name="Tesfaye S."/>
            <person name="Theodore J."/>
            <person name="Thoulutsang Y."/>
            <person name="Topham K."/>
            <person name="Towey S."/>
            <person name="Tsamla T."/>
            <person name="Tsomo N."/>
            <person name="Vallee D."/>
            <person name="Vassiliev H."/>
            <person name="Venkataraman V."/>
            <person name="Vinson J."/>
            <person name="Vo A."/>
            <person name="Wade C."/>
            <person name="Wang S."/>
            <person name="Wangchuk T."/>
            <person name="Wangdi T."/>
            <person name="Whittaker C."/>
            <person name="Wilkinson J."/>
            <person name="Wu Y."/>
            <person name="Wyman D."/>
            <person name="Yadav S."/>
            <person name="Yang S."/>
            <person name="Yang X."/>
            <person name="Yeager S."/>
            <person name="Yee E."/>
            <person name="Young G."/>
            <person name="Zainoun J."/>
            <person name="Zembeck L."/>
            <person name="Zimmer A."/>
            <person name="Zody M."/>
            <person name="Lander E."/>
        </authorList>
    </citation>
    <scope>NUCLEOTIDE SEQUENCE [LARGE SCALE GENOMIC DNA]</scope>
</reference>
<organism evidence="3 4">
    <name type="scientific">Ciona savignyi</name>
    <name type="common">Pacific transparent sea squirt</name>
    <dbReference type="NCBI Taxonomy" id="51511"/>
    <lineage>
        <taxon>Eukaryota</taxon>
        <taxon>Metazoa</taxon>
        <taxon>Chordata</taxon>
        <taxon>Tunicata</taxon>
        <taxon>Ascidiacea</taxon>
        <taxon>Phlebobranchia</taxon>
        <taxon>Cionidae</taxon>
        <taxon>Ciona</taxon>
    </lineage>
</organism>
<keyword evidence="4" id="KW-1185">Reference proteome</keyword>
<dbReference type="AlphaFoldDB" id="H2Z378"/>
<evidence type="ECO:0000313" key="3">
    <source>
        <dbReference type="Ensembl" id="ENSCSAVP00000012040.1"/>
    </source>
</evidence>
<accession>H2Z378</accession>
<feature type="domain" description="Myb/SANT-like DNA-binding" evidence="2">
    <location>
        <begin position="11"/>
        <end position="53"/>
    </location>
</feature>